<dbReference type="HOGENOM" id="CLU_798564_0_0_11"/>
<evidence type="ECO:0000313" key="2">
    <source>
        <dbReference type="EMBL" id="AEB07516.1"/>
    </source>
</evidence>
<keyword evidence="3" id="KW-1185">Reference proteome</keyword>
<organism evidence="2 3">
    <name type="scientific">Coriobacterium glomerans (strain ATCC 49209 / DSM 20642 / JCM 10262 / PW2)</name>
    <dbReference type="NCBI Taxonomy" id="700015"/>
    <lineage>
        <taxon>Bacteria</taxon>
        <taxon>Bacillati</taxon>
        <taxon>Actinomycetota</taxon>
        <taxon>Coriobacteriia</taxon>
        <taxon>Coriobacteriales</taxon>
        <taxon>Coriobacteriaceae</taxon>
        <taxon>Coriobacterium</taxon>
    </lineage>
</organism>
<dbReference type="RefSeq" id="WP_013709258.1">
    <property type="nucleotide sequence ID" value="NC_015389.1"/>
</dbReference>
<accession>F2NAR0</accession>
<evidence type="ECO:0000256" key="1">
    <source>
        <dbReference type="SAM" id="MobiDB-lite"/>
    </source>
</evidence>
<reference evidence="3" key="1">
    <citation type="journal article" date="2013" name="Stand. Genomic Sci.">
        <title>Complete genome sequence of Coriobacterium glomerans type strain (PW2(T)) from the midgut of Pyrrhocoris apterus L. (red soldier bug).</title>
        <authorList>
            <person name="Stackebrandt E."/>
            <person name="Zeytun A."/>
            <person name="Lapidus A."/>
            <person name="Nolan M."/>
            <person name="Lucas S."/>
            <person name="Hammon N."/>
            <person name="Deshpande S."/>
            <person name="Cheng J.F."/>
            <person name="Tapia R."/>
            <person name="Goodwin L.A."/>
            <person name="Pitluck S."/>
            <person name="Liolios K."/>
            <person name="Pagani I."/>
            <person name="Ivanova N."/>
            <person name="Mavromatis K."/>
            <person name="Mikhailova N."/>
            <person name="Huntemann M."/>
            <person name="Pati A."/>
            <person name="Chen A."/>
            <person name="Palaniappan K."/>
            <person name="Chang Y.J."/>
            <person name="Land M."/>
            <person name="Hauser L."/>
            <person name="Rohde M."/>
            <person name="Pukall R."/>
            <person name="Goker M."/>
            <person name="Detter J.C."/>
            <person name="Woyke T."/>
            <person name="Bristow J."/>
            <person name="Eisen J.A."/>
            <person name="Markowitz V."/>
            <person name="Hugenholtz P."/>
            <person name="Kyrpides N.C."/>
            <person name="Klenk H.P."/>
        </authorList>
    </citation>
    <scope>NUCLEOTIDE SEQUENCE</scope>
    <source>
        <strain evidence="3">ATCC 49209 / DSM 20642 / JCM 10262 / PW2</strain>
    </source>
</reference>
<sequence length="373" mass="41631">MNLNDYTICYLLNEYGKDHSDLTAAARELLRRDIAKRPEKYATTPRARALVQYRRTRSALMRGLDAIGDLQDDDFAKSRFALFAGIRASLLDIAKMDEFFAEPKLLAILLDHAQPDGIVSDLLKLEAEVRDQLSESVAGFDIAAPHFWISPSCARENSSDAADLTAASLEVIGWLHILEALSQQCMQTARYRRAADYARLVMRAEGYPNHAEGTVMLALARLEDEPGFFELAHRLCALSEEHRAEAPGSSRTATADSPAAMRDSAPDHPENSPWYLLARTILLYKLGKTKAARRALRDFNERCDGGAFFLLNPTYLDPYLPVRPEPRDSWDLPHQAVWEADAIISDTPDFVPWAESVEGTLAISDAFASRNGF</sequence>
<dbReference type="OrthoDB" id="3186459at2"/>
<feature type="region of interest" description="Disordered" evidence="1">
    <location>
        <begin position="243"/>
        <end position="269"/>
    </location>
</feature>
<dbReference type="eggNOG" id="ENOG5033RIC">
    <property type="taxonomic scope" value="Bacteria"/>
</dbReference>
<dbReference type="KEGG" id="cgo:Corgl_1415"/>
<dbReference type="AlphaFoldDB" id="F2NAR0"/>
<dbReference type="Proteomes" id="UP000006851">
    <property type="component" value="Chromosome"/>
</dbReference>
<evidence type="ECO:0000313" key="3">
    <source>
        <dbReference type="Proteomes" id="UP000006851"/>
    </source>
</evidence>
<name>F2NAR0_CORGP</name>
<proteinExistence type="predicted"/>
<dbReference type="EMBL" id="CP002628">
    <property type="protein sequence ID" value="AEB07516.1"/>
    <property type="molecule type" value="Genomic_DNA"/>
</dbReference>
<dbReference type="STRING" id="700015.Corgl_1415"/>
<gene>
    <name evidence="2" type="ordered locus">Corgl_1415</name>
</gene>
<protein>
    <submittedName>
        <fullName evidence="2">Uncharacterized protein</fullName>
    </submittedName>
</protein>